<feature type="domain" description="Zinc-ribbon" evidence="3">
    <location>
        <begin position="2"/>
        <end position="24"/>
    </location>
</feature>
<evidence type="ECO:0000256" key="2">
    <source>
        <dbReference type="SAM" id="Phobius"/>
    </source>
</evidence>
<reference evidence="4 5" key="1">
    <citation type="submission" date="2016-08" db="EMBL/GenBank/DDBJ databases">
        <title>Novel Firmicute Genomes.</title>
        <authorList>
            <person name="Poppleton D.I."/>
            <person name="Gribaldo S."/>
        </authorList>
    </citation>
    <scope>NUCLEOTIDE SEQUENCE [LARGE SCALE GENOMIC DNA]</scope>
    <source>
        <strain evidence="4 5">RAOx-1</strain>
    </source>
</reference>
<keyword evidence="2" id="KW-1133">Transmembrane helix</keyword>
<evidence type="ECO:0000259" key="3">
    <source>
        <dbReference type="Pfam" id="PF13240"/>
    </source>
</evidence>
<keyword evidence="2" id="KW-0472">Membrane</keyword>
<protein>
    <recommendedName>
        <fullName evidence="3">Zinc-ribbon domain-containing protein</fullName>
    </recommendedName>
</protein>
<feature type="coiled-coil region" evidence="1">
    <location>
        <begin position="128"/>
        <end position="155"/>
    </location>
</feature>
<feature type="transmembrane region" description="Helical" evidence="2">
    <location>
        <begin position="41"/>
        <end position="65"/>
    </location>
</feature>
<proteinExistence type="predicted"/>
<evidence type="ECO:0000313" key="5">
    <source>
        <dbReference type="Proteomes" id="UP000284219"/>
    </source>
</evidence>
<keyword evidence="5" id="KW-1185">Reference proteome</keyword>
<dbReference type="Pfam" id="PF13240">
    <property type="entry name" value="Zn_Ribbon_1"/>
    <property type="match status" value="1"/>
</dbReference>
<dbReference type="Proteomes" id="UP000284219">
    <property type="component" value="Unassembled WGS sequence"/>
</dbReference>
<feature type="coiled-coil region" evidence="1">
    <location>
        <begin position="251"/>
        <end position="278"/>
    </location>
</feature>
<name>A0A419SKD4_9BACL</name>
<organism evidence="4 5">
    <name type="scientific">Ammoniphilus oxalaticus</name>
    <dbReference type="NCBI Taxonomy" id="66863"/>
    <lineage>
        <taxon>Bacteria</taxon>
        <taxon>Bacillati</taxon>
        <taxon>Bacillota</taxon>
        <taxon>Bacilli</taxon>
        <taxon>Bacillales</taxon>
        <taxon>Paenibacillaceae</taxon>
        <taxon>Aneurinibacillus group</taxon>
        <taxon>Ammoniphilus</taxon>
    </lineage>
</organism>
<dbReference type="AlphaFoldDB" id="A0A419SKD4"/>
<evidence type="ECO:0000313" key="4">
    <source>
        <dbReference type="EMBL" id="RKD24473.1"/>
    </source>
</evidence>
<dbReference type="EMBL" id="MCHY01000008">
    <property type="protein sequence ID" value="RKD24473.1"/>
    <property type="molecule type" value="Genomic_DNA"/>
</dbReference>
<evidence type="ECO:0000256" key="1">
    <source>
        <dbReference type="SAM" id="Coils"/>
    </source>
</evidence>
<accession>A0A419SKD4</accession>
<gene>
    <name evidence="4" type="ORF">BEP19_08785</name>
</gene>
<comment type="caution">
    <text evidence="4">The sequence shown here is derived from an EMBL/GenBank/DDBJ whole genome shotgun (WGS) entry which is preliminary data.</text>
</comment>
<sequence length="381" mass="42850">MFCDHCGQPVSKEAQFCGKCGKALSGETKKVVASESHQKKLWLYPALSAGIAAILLGCVFLYHVIVNQQVDQMIDVSQRLALEGKLAEAKQITEEALQKKADHPLLRMNQKIIEDAIAIDHLLESGKKLASDQRYVEATQQLDEAEQRLADRSGKIYEQLQEKVDIERVGIVIAKVESDIPNKQNVAELGSLLTQLEPYAEQATETIQLIQKKMVNIAVESATQALQNHHFESARTTVEEALVFDDQNEKLLNIKQTIRNEQLAFEQAEQQRIELAIEASIKEDIKNRANAVELLDLQYGLTEYDNYLVHGEIRNVATLPISAIIMYYEFLNGDGDVVNSGSSYVDPYYLNRGEVGSFGNTYYTDDSISEVRISRIEWNLN</sequence>
<keyword evidence="1" id="KW-0175">Coiled coil</keyword>
<dbReference type="InterPro" id="IPR026870">
    <property type="entry name" value="Zinc_ribbon_dom"/>
</dbReference>
<dbReference type="OrthoDB" id="1822804at2"/>
<keyword evidence="2" id="KW-0812">Transmembrane</keyword>
<dbReference type="RefSeq" id="WP_120189769.1">
    <property type="nucleotide sequence ID" value="NZ_MCHY01000008.1"/>
</dbReference>